<reference evidence="1" key="1">
    <citation type="journal article" date="2020" name="G3 (Bethesda)">
        <title>High-Quality Assemblies for Three Invasive Social Wasps from the &lt;i&gt;Vespula&lt;/i&gt; Genus.</title>
        <authorList>
            <person name="Harrop T.W.R."/>
            <person name="Guhlin J."/>
            <person name="McLaughlin G.M."/>
            <person name="Permina E."/>
            <person name="Stockwell P."/>
            <person name="Gilligan J."/>
            <person name="Le Lec M.F."/>
            <person name="Gruber M.A.M."/>
            <person name="Quinn O."/>
            <person name="Lovegrove M."/>
            <person name="Duncan E.J."/>
            <person name="Remnant E.J."/>
            <person name="Van Eeckhoven J."/>
            <person name="Graham B."/>
            <person name="Knapp R.A."/>
            <person name="Langford K.W."/>
            <person name="Kronenberg Z."/>
            <person name="Press M.O."/>
            <person name="Eacker S.M."/>
            <person name="Wilson-Rankin E.E."/>
            <person name="Purcell J."/>
            <person name="Lester P.J."/>
            <person name="Dearden P.K."/>
        </authorList>
    </citation>
    <scope>NUCLEOTIDE SEQUENCE</scope>
    <source>
        <strain evidence="1">Marl-1</strain>
    </source>
</reference>
<proteinExistence type="predicted"/>
<accession>A0A834MM92</accession>
<protein>
    <submittedName>
        <fullName evidence="1">Uncharacterized protein</fullName>
    </submittedName>
</protein>
<dbReference type="EMBL" id="JACSEA010000024">
    <property type="protein sequence ID" value="KAF7378947.1"/>
    <property type="molecule type" value="Genomic_DNA"/>
</dbReference>
<dbReference type="AlphaFoldDB" id="A0A834MM92"/>
<sequence>MGIERTSEQALLVPLTLPEAAARSHNEQLICKQRLLNSKLGEADSNRLFAYTGIDRVNGKEAILCDQRCRND</sequence>
<comment type="caution">
    <text evidence="1">The sequence shown here is derived from an EMBL/GenBank/DDBJ whole genome shotgun (WGS) entry which is preliminary data.</text>
</comment>
<evidence type="ECO:0000313" key="2">
    <source>
        <dbReference type="Proteomes" id="UP000614350"/>
    </source>
</evidence>
<evidence type="ECO:0000313" key="1">
    <source>
        <dbReference type="EMBL" id="KAF7378947.1"/>
    </source>
</evidence>
<name>A0A834MM92_VESVU</name>
<dbReference type="Proteomes" id="UP000614350">
    <property type="component" value="Unassembled WGS sequence"/>
</dbReference>
<keyword evidence="2" id="KW-1185">Reference proteome</keyword>
<gene>
    <name evidence="1" type="ORF">HZH66_015181</name>
</gene>
<organism evidence="1 2">
    <name type="scientific">Vespula vulgaris</name>
    <name type="common">Yellow jacket</name>
    <name type="synonym">Wasp</name>
    <dbReference type="NCBI Taxonomy" id="7454"/>
    <lineage>
        <taxon>Eukaryota</taxon>
        <taxon>Metazoa</taxon>
        <taxon>Ecdysozoa</taxon>
        <taxon>Arthropoda</taxon>
        <taxon>Hexapoda</taxon>
        <taxon>Insecta</taxon>
        <taxon>Pterygota</taxon>
        <taxon>Neoptera</taxon>
        <taxon>Endopterygota</taxon>
        <taxon>Hymenoptera</taxon>
        <taxon>Apocrita</taxon>
        <taxon>Aculeata</taxon>
        <taxon>Vespoidea</taxon>
        <taxon>Vespidae</taxon>
        <taxon>Vespinae</taxon>
        <taxon>Vespula</taxon>
    </lineage>
</organism>